<organism evidence="5 6">
    <name type="scientific">Rhodovibrio sodomensis</name>
    <dbReference type="NCBI Taxonomy" id="1088"/>
    <lineage>
        <taxon>Bacteria</taxon>
        <taxon>Pseudomonadati</taxon>
        <taxon>Pseudomonadota</taxon>
        <taxon>Alphaproteobacteria</taxon>
        <taxon>Rhodospirillales</taxon>
        <taxon>Rhodovibrionaceae</taxon>
        <taxon>Rhodovibrio</taxon>
    </lineage>
</organism>
<reference evidence="5 6" key="1">
    <citation type="journal article" date="2020" name="Microorganisms">
        <title>Osmotic Adaptation and Compatible Solute Biosynthesis of Phototrophic Bacteria as Revealed from Genome Analyses.</title>
        <authorList>
            <person name="Imhoff J.F."/>
            <person name="Rahn T."/>
            <person name="Kunzel S."/>
            <person name="Keller A."/>
            <person name="Neulinger S.C."/>
        </authorList>
    </citation>
    <scope>NUCLEOTIDE SEQUENCE [LARGE SCALE GENOMIC DNA]</scope>
    <source>
        <strain evidence="5 6">DSM 9895</strain>
    </source>
</reference>
<comment type="caution">
    <text evidence="5">The sequence shown here is derived from an EMBL/GenBank/DDBJ whole genome shotgun (WGS) entry which is preliminary data.</text>
</comment>
<keyword evidence="1" id="KW-0813">Transport</keyword>
<dbReference type="EMBL" id="NRRL01000037">
    <property type="protein sequence ID" value="MBK1669064.1"/>
    <property type="molecule type" value="Genomic_DNA"/>
</dbReference>
<protein>
    <submittedName>
        <fullName evidence="5">ABC transporter ATP-binding protein</fullName>
    </submittedName>
</protein>
<dbReference type="Proteomes" id="UP001296873">
    <property type="component" value="Unassembled WGS sequence"/>
</dbReference>
<dbReference type="Pfam" id="PF12399">
    <property type="entry name" value="BCA_ABC_TP_C"/>
    <property type="match status" value="1"/>
</dbReference>
<gene>
    <name evidence="5" type="ORF">CKO28_13580</name>
</gene>
<evidence type="ECO:0000256" key="1">
    <source>
        <dbReference type="ARBA" id="ARBA00022448"/>
    </source>
</evidence>
<dbReference type="RefSeq" id="WP_200341390.1">
    <property type="nucleotide sequence ID" value="NZ_NRRL01000037.1"/>
</dbReference>
<dbReference type="PANTHER" id="PTHR45772">
    <property type="entry name" value="CONSERVED COMPONENT OF ABC TRANSPORTER FOR NATURAL AMINO ACIDS-RELATED"/>
    <property type="match status" value="1"/>
</dbReference>
<dbReference type="SUPFAM" id="SSF52540">
    <property type="entry name" value="P-loop containing nucleoside triphosphate hydrolases"/>
    <property type="match status" value="1"/>
</dbReference>
<accession>A0ABS1DGU9</accession>
<evidence type="ECO:0000256" key="2">
    <source>
        <dbReference type="ARBA" id="ARBA00022741"/>
    </source>
</evidence>
<keyword evidence="2" id="KW-0547">Nucleotide-binding</keyword>
<dbReference type="GO" id="GO:0005524">
    <property type="term" value="F:ATP binding"/>
    <property type="evidence" value="ECO:0007669"/>
    <property type="project" value="UniProtKB-KW"/>
</dbReference>
<dbReference type="CDD" id="cd03219">
    <property type="entry name" value="ABC_Mj1267_LivG_branched"/>
    <property type="match status" value="1"/>
</dbReference>
<dbReference type="SMART" id="SM00382">
    <property type="entry name" value="AAA"/>
    <property type="match status" value="1"/>
</dbReference>
<evidence type="ECO:0000256" key="3">
    <source>
        <dbReference type="ARBA" id="ARBA00022840"/>
    </source>
</evidence>
<proteinExistence type="predicted"/>
<dbReference type="PANTHER" id="PTHR45772:SF7">
    <property type="entry name" value="AMINO ACID ABC TRANSPORTER ATP-BINDING PROTEIN"/>
    <property type="match status" value="1"/>
</dbReference>
<sequence length="256" mass="27741">MSRPVLEAENLAKRFGGVRAVDGVSLDLAAGEVLAMIGPNGAGKSTCFNLLNGQERADAGQVRLAGREITGLPPRTVWRLGIGRTFQVAAVFASMSVAETVQVALLSHDRQLWRPWRRANRYRRERARALLAQVGMDWAAERTCGTLAYGDVKRVELAVALANDPRVLLMDEPTAGMAPAERGQLMALTQEIARARGIAVLFTEHDMDVVFGHADRVVVLHQGRVLARGTPQAVRAEPEVQRVYLGAPASTEPTAC</sequence>
<dbReference type="InterPro" id="IPR003439">
    <property type="entry name" value="ABC_transporter-like_ATP-bd"/>
</dbReference>
<dbReference type="InterPro" id="IPR027417">
    <property type="entry name" value="P-loop_NTPase"/>
</dbReference>
<dbReference type="Gene3D" id="3.40.50.300">
    <property type="entry name" value="P-loop containing nucleotide triphosphate hydrolases"/>
    <property type="match status" value="1"/>
</dbReference>
<dbReference type="InterPro" id="IPR032823">
    <property type="entry name" value="BCA_ABC_TP_C"/>
</dbReference>
<evidence type="ECO:0000259" key="4">
    <source>
        <dbReference type="PROSITE" id="PS50893"/>
    </source>
</evidence>
<feature type="domain" description="ABC transporter" evidence="4">
    <location>
        <begin position="6"/>
        <end position="247"/>
    </location>
</feature>
<evidence type="ECO:0000313" key="5">
    <source>
        <dbReference type="EMBL" id="MBK1669064.1"/>
    </source>
</evidence>
<dbReference type="InterPro" id="IPR051120">
    <property type="entry name" value="ABC_AA/LPS_Transport"/>
</dbReference>
<dbReference type="PROSITE" id="PS50893">
    <property type="entry name" value="ABC_TRANSPORTER_2"/>
    <property type="match status" value="1"/>
</dbReference>
<keyword evidence="3 5" id="KW-0067">ATP-binding</keyword>
<keyword evidence="6" id="KW-1185">Reference proteome</keyword>
<dbReference type="Pfam" id="PF00005">
    <property type="entry name" value="ABC_tran"/>
    <property type="match status" value="1"/>
</dbReference>
<evidence type="ECO:0000313" key="6">
    <source>
        <dbReference type="Proteomes" id="UP001296873"/>
    </source>
</evidence>
<name>A0ABS1DGU9_9PROT</name>
<dbReference type="InterPro" id="IPR003593">
    <property type="entry name" value="AAA+_ATPase"/>
</dbReference>